<proteinExistence type="predicted"/>
<dbReference type="EMBL" id="GBXM01039353">
    <property type="protein sequence ID" value="JAH69224.1"/>
    <property type="molecule type" value="Transcribed_RNA"/>
</dbReference>
<reference evidence="1" key="1">
    <citation type="submission" date="2014-11" db="EMBL/GenBank/DDBJ databases">
        <authorList>
            <person name="Amaro Gonzalez C."/>
        </authorList>
    </citation>
    <scope>NUCLEOTIDE SEQUENCE</scope>
</reference>
<evidence type="ECO:0000313" key="1">
    <source>
        <dbReference type="EMBL" id="JAH69224.1"/>
    </source>
</evidence>
<name>A0A0E9UTQ3_ANGAN</name>
<organism evidence="1">
    <name type="scientific">Anguilla anguilla</name>
    <name type="common">European freshwater eel</name>
    <name type="synonym">Muraena anguilla</name>
    <dbReference type="NCBI Taxonomy" id="7936"/>
    <lineage>
        <taxon>Eukaryota</taxon>
        <taxon>Metazoa</taxon>
        <taxon>Chordata</taxon>
        <taxon>Craniata</taxon>
        <taxon>Vertebrata</taxon>
        <taxon>Euteleostomi</taxon>
        <taxon>Actinopterygii</taxon>
        <taxon>Neopterygii</taxon>
        <taxon>Teleostei</taxon>
        <taxon>Anguilliformes</taxon>
        <taxon>Anguillidae</taxon>
        <taxon>Anguilla</taxon>
    </lineage>
</organism>
<protein>
    <submittedName>
        <fullName evidence="1">Uncharacterized protein</fullName>
    </submittedName>
</protein>
<sequence length="64" mass="7177">MQPHCSPGNMNPACSTATAGYCFKSEYSHAKHSALDPYFFAELNQAKEAQTTWHCTACEMLVRY</sequence>
<dbReference type="AlphaFoldDB" id="A0A0E9UTQ3"/>
<reference evidence="1" key="2">
    <citation type="journal article" date="2015" name="Fish Shellfish Immunol.">
        <title>Early steps in the European eel (Anguilla anguilla)-Vibrio vulnificus interaction in the gills: Role of the RtxA13 toxin.</title>
        <authorList>
            <person name="Callol A."/>
            <person name="Pajuelo D."/>
            <person name="Ebbesson L."/>
            <person name="Teles M."/>
            <person name="MacKenzie S."/>
            <person name="Amaro C."/>
        </authorList>
    </citation>
    <scope>NUCLEOTIDE SEQUENCE</scope>
</reference>
<accession>A0A0E9UTQ3</accession>